<gene>
    <name evidence="3" type="ORF">ER308_05925</name>
</gene>
<sequence length="98" mass="10238">MSGELLSGLLIWGGVGWLLDSWLGTGPWLFVIGALVGNGTGLWLMWWRSTHTPAAAGTGRDGGEGRTGAPTIPPGADAAAGRSPLRRALTRVCWGRRA</sequence>
<feature type="transmembrane region" description="Helical" evidence="2">
    <location>
        <begin position="28"/>
        <end position="47"/>
    </location>
</feature>
<reference evidence="3 4" key="1">
    <citation type="submission" date="2019-01" db="EMBL/GenBank/DDBJ databases">
        <title>Egibacter rhizosphaerae EGI 80759T.</title>
        <authorList>
            <person name="Chen D.-D."/>
            <person name="Tian Y."/>
            <person name="Jiao J.-Y."/>
            <person name="Zhang X.-T."/>
            <person name="Zhang Y.-G."/>
            <person name="Zhang Y."/>
            <person name="Xiao M."/>
            <person name="Shu W.-S."/>
            <person name="Li W.-J."/>
        </authorList>
    </citation>
    <scope>NUCLEOTIDE SEQUENCE [LARGE SCALE GENOMIC DNA]</scope>
    <source>
        <strain evidence="3 4">EGI 80759</strain>
    </source>
</reference>
<evidence type="ECO:0000313" key="3">
    <source>
        <dbReference type="EMBL" id="QBI21934.1"/>
    </source>
</evidence>
<dbReference type="InterPro" id="IPR032820">
    <property type="entry name" value="ATPase_put"/>
</dbReference>
<evidence type="ECO:0000313" key="4">
    <source>
        <dbReference type="Proteomes" id="UP000291469"/>
    </source>
</evidence>
<keyword evidence="2" id="KW-1133">Transmembrane helix</keyword>
<dbReference type="KEGG" id="erz:ER308_05925"/>
<evidence type="ECO:0000256" key="2">
    <source>
        <dbReference type="SAM" id="Phobius"/>
    </source>
</evidence>
<evidence type="ECO:0008006" key="5">
    <source>
        <dbReference type="Google" id="ProtNLM"/>
    </source>
</evidence>
<accession>A0A411YL38</accession>
<organism evidence="3 4">
    <name type="scientific">Egibacter rhizosphaerae</name>
    <dbReference type="NCBI Taxonomy" id="1670831"/>
    <lineage>
        <taxon>Bacteria</taxon>
        <taxon>Bacillati</taxon>
        <taxon>Actinomycetota</taxon>
        <taxon>Nitriliruptoria</taxon>
        <taxon>Egibacterales</taxon>
        <taxon>Egibacteraceae</taxon>
        <taxon>Egibacter</taxon>
    </lineage>
</organism>
<evidence type="ECO:0000256" key="1">
    <source>
        <dbReference type="SAM" id="MobiDB-lite"/>
    </source>
</evidence>
<protein>
    <recommendedName>
        <fullName evidence="5">AtpZ/AtpI family protein</fullName>
    </recommendedName>
</protein>
<proteinExistence type="predicted"/>
<feature type="region of interest" description="Disordered" evidence="1">
    <location>
        <begin position="55"/>
        <end position="80"/>
    </location>
</feature>
<dbReference type="AlphaFoldDB" id="A0A411YL38"/>
<keyword evidence="4" id="KW-1185">Reference proteome</keyword>
<dbReference type="Proteomes" id="UP000291469">
    <property type="component" value="Chromosome"/>
</dbReference>
<keyword evidence="2" id="KW-0472">Membrane</keyword>
<dbReference type="EMBL" id="CP036402">
    <property type="protein sequence ID" value="QBI21934.1"/>
    <property type="molecule type" value="Genomic_DNA"/>
</dbReference>
<dbReference type="Pfam" id="PF09527">
    <property type="entry name" value="ATPase_gene1"/>
    <property type="match status" value="1"/>
</dbReference>
<keyword evidence="2" id="KW-0812">Transmembrane</keyword>
<name>A0A411YL38_9ACTN</name>
<dbReference type="OrthoDB" id="15401at2"/>